<proteinExistence type="inferred from homology"/>
<evidence type="ECO:0000256" key="3">
    <source>
        <dbReference type="ARBA" id="ARBA00022989"/>
    </source>
</evidence>
<feature type="transmembrane region" description="Helical" evidence="7">
    <location>
        <begin position="34"/>
        <end position="58"/>
    </location>
</feature>
<evidence type="ECO:0000259" key="8">
    <source>
        <dbReference type="Pfam" id="PF20684"/>
    </source>
</evidence>
<evidence type="ECO:0000313" key="10">
    <source>
        <dbReference type="Proteomes" id="UP001153618"/>
    </source>
</evidence>
<evidence type="ECO:0000256" key="7">
    <source>
        <dbReference type="SAM" id="Phobius"/>
    </source>
</evidence>
<dbReference type="Pfam" id="PF20684">
    <property type="entry name" value="Fung_rhodopsin"/>
    <property type="match status" value="1"/>
</dbReference>
<dbReference type="OrthoDB" id="10017208at2759"/>
<organism evidence="9 10">
    <name type="scientific">Penicillium olsonii</name>
    <dbReference type="NCBI Taxonomy" id="99116"/>
    <lineage>
        <taxon>Eukaryota</taxon>
        <taxon>Fungi</taxon>
        <taxon>Dikarya</taxon>
        <taxon>Ascomycota</taxon>
        <taxon>Pezizomycotina</taxon>
        <taxon>Eurotiomycetes</taxon>
        <taxon>Eurotiomycetidae</taxon>
        <taxon>Eurotiales</taxon>
        <taxon>Aspergillaceae</taxon>
        <taxon>Penicillium</taxon>
    </lineage>
</organism>
<dbReference type="Proteomes" id="UP001153618">
    <property type="component" value="Unassembled WGS sequence"/>
</dbReference>
<feature type="domain" description="Rhodopsin" evidence="8">
    <location>
        <begin position="5"/>
        <end position="172"/>
    </location>
</feature>
<comment type="subcellular location">
    <subcellularLocation>
        <location evidence="1">Membrane</location>
        <topology evidence="1">Multi-pass membrane protein</topology>
    </subcellularLocation>
</comment>
<gene>
    <name evidence="9" type="ORF">POLS_LOCUS6019</name>
</gene>
<feature type="transmembrane region" description="Helical" evidence="7">
    <location>
        <begin position="78"/>
        <end position="100"/>
    </location>
</feature>
<keyword evidence="10" id="KW-1185">Reference proteome</keyword>
<feature type="region of interest" description="Disordered" evidence="6">
    <location>
        <begin position="181"/>
        <end position="207"/>
    </location>
</feature>
<feature type="transmembrane region" description="Helical" evidence="7">
    <location>
        <begin position="147"/>
        <end position="171"/>
    </location>
</feature>
<comment type="caution">
    <text evidence="9">The sequence shown here is derived from an EMBL/GenBank/DDBJ whole genome shotgun (WGS) entry which is preliminary data.</text>
</comment>
<evidence type="ECO:0000256" key="1">
    <source>
        <dbReference type="ARBA" id="ARBA00004141"/>
    </source>
</evidence>
<protein>
    <recommendedName>
        <fullName evidence="8">Rhodopsin domain-containing protein</fullName>
    </recommendedName>
</protein>
<sequence>MGGPVYTLNLLAFKVSLLASYYRIGGFVALYRTVIVIAMAVCGVAQIIYTFIICLACQPIARQWDISVKGSCIDTVSFYYAIAGTNLAFDIAIFVLPLPVLWKLQLRQKEKIVLTGLFALGFFVTIIQIARIFQVKNLEVITDSEKLIIWSLVELSLGAIITCIPTFGPLFKSFARNVSSNRRNGTGPSYPLDSITEGVSRSKRSGAESSAIFGSRVENTGATVESGRERVVSSHETGSQEHILGGEDSTKIYRTVDFTVEKY</sequence>
<evidence type="ECO:0000256" key="4">
    <source>
        <dbReference type="ARBA" id="ARBA00023136"/>
    </source>
</evidence>
<evidence type="ECO:0000313" key="9">
    <source>
        <dbReference type="EMBL" id="CAG8148767.1"/>
    </source>
</evidence>
<evidence type="ECO:0000256" key="6">
    <source>
        <dbReference type="SAM" id="MobiDB-lite"/>
    </source>
</evidence>
<evidence type="ECO:0000256" key="2">
    <source>
        <dbReference type="ARBA" id="ARBA00022692"/>
    </source>
</evidence>
<keyword evidence="3 7" id="KW-1133">Transmembrane helix</keyword>
<dbReference type="EMBL" id="CAJVOS010000031">
    <property type="protein sequence ID" value="CAG8148767.1"/>
    <property type="molecule type" value="Genomic_DNA"/>
</dbReference>
<keyword evidence="2 7" id="KW-0812">Transmembrane</keyword>
<dbReference type="InterPro" id="IPR049326">
    <property type="entry name" value="Rhodopsin_dom_fungi"/>
</dbReference>
<accession>A0A9W4HTC6</accession>
<keyword evidence="4 7" id="KW-0472">Membrane</keyword>
<comment type="similarity">
    <text evidence="5">Belongs to the SAT4 family.</text>
</comment>
<dbReference type="PANTHER" id="PTHR33048">
    <property type="entry name" value="PTH11-LIKE INTEGRAL MEMBRANE PROTEIN (AFU_ORTHOLOGUE AFUA_5G11245)"/>
    <property type="match status" value="1"/>
</dbReference>
<dbReference type="PANTHER" id="PTHR33048:SF64">
    <property type="entry name" value="INTEGRAL MEMBRANE PROTEIN"/>
    <property type="match status" value="1"/>
</dbReference>
<dbReference type="AlphaFoldDB" id="A0A9W4HTC6"/>
<reference evidence="9" key="1">
    <citation type="submission" date="2021-07" db="EMBL/GenBank/DDBJ databases">
        <authorList>
            <person name="Branca A.L. A."/>
        </authorList>
    </citation>
    <scope>NUCLEOTIDE SEQUENCE</scope>
</reference>
<dbReference type="GO" id="GO:0016020">
    <property type="term" value="C:membrane"/>
    <property type="evidence" value="ECO:0007669"/>
    <property type="project" value="UniProtKB-SubCell"/>
</dbReference>
<name>A0A9W4HTC6_PENOL</name>
<evidence type="ECO:0000256" key="5">
    <source>
        <dbReference type="ARBA" id="ARBA00038359"/>
    </source>
</evidence>
<feature type="transmembrane region" description="Helical" evidence="7">
    <location>
        <begin position="6"/>
        <end position="22"/>
    </location>
</feature>
<dbReference type="InterPro" id="IPR052337">
    <property type="entry name" value="SAT4-like"/>
</dbReference>
<feature type="transmembrane region" description="Helical" evidence="7">
    <location>
        <begin position="112"/>
        <end position="135"/>
    </location>
</feature>